<sequence>MPFGTLRLPYLRSTPLLHREHRSLCSAAGRNIFPLPCTYSVTLNKRNMSGLRFSVGDIIAAIKLVGTVTDALRESSHASTSFRSLIHELYALERAPPSVKQLDLGESQEADKITLQRAR</sequence>
<dbReference type="EMBL" id="JBFXLT010000005">
    <property type="protein sequence ID" value="KAL2821168.1"/>
    <property type="molecule type" value="Genomic_DNA"/>
</dbReference>
<protein>
    <submittedName>
        <fullName evidence="1">Uncharacterized protein</fullName>
    </submittedName>
</protein>
<organism evidence="1 2">
    <name type="scientific">Aspergillus granulosus</name>
    <dbReference type="NCBI Taxonomy" id="176169"/>
    <lineage>
        <taxon>Eukaryota</taxon>
        <taxon>Fungi</taxon>
        <taxon>Dikarya</taxon>
        <taxon>Ascomycota</taxon>
        <taxon>Pezizomycotina</taxon>
        <taxon>Eurotiomycetes</taxon>
        <taxon>Eurotiomycetidae</taxon>
        <taxon>Eurotiales</taxon>
        <taxon>Aspergillaceae</taxon>
        <taxon>Aspergillus</taxon>
        <taxon>Aspergillus subgen. Nidulantes</taxon>
    </lineage>
</organism>
<dbReference type="Proteomes" id="UP001610334">
    <property type="component" value="Unassembled WGS sequence"/>
</dbReference>
<comment type="caution">
    <text evidence="1">The sequence shown here is derived from an EMBL/GenBank/DDBJ whole genome shotgun (WGS) entry which is preliminary data.</text>
</comment>
<evidence type="ECO:0000313" key="1">
    <source>
        <dbReference type="EMBL" id="KAL2821168.1"/>
    </source>
</evidence>
<proteinExistence type="predicted"/>
<reference evidence="1 2" key="1">
    <citation type="submission" date="2024-07" db="EMBL/GenBank/DDBJ databases">
        <title>Section-level genome sequencing and comparative genomics of Aspergillus sections Usti and Cavernicolus.</title>
        <authorList>
            <consortium name="Lawrence Berkeley National Laboratory"/>
            <person name="Nybo J.L."/>
            <person name="Vesth T.C."/>
            <person name="Theobald S."/>
            <person name="Frisvad J.C."/>
            <person name="Larsen T.O."/>
            <person name="Kjaerboelling I."/>
            <person name="Rothschild-Mancinelli K."/>
            <person name="Lyhne E.K."/>
            <person name="Kogle M.E."/>
            <person name="Barry K."/>
            <person name="Clum A."/>
            <person name="Na H."/>
            <person name="Ledsgaard L."/>
            <person name="Lin J."/>
            <person name="Lipzen A."/>
            <person name="Kuo A."/>
            <person name="Riley R."/>
            <person name="Mondo S."/>
            <person name="Labutti K."/>
            <person name="Haridas S."/>
            <person name="Pangalinan J."/>
            <person name="Salamov A.A."/>
            <person name="Simmons B.A."/>
            <person name="Magnuson J.K."/>
            <person name="Chen J."/>
            <person name="Drula E."/>
            <person name="Henrissat B."/>
            <person name="Wiebenga A."/>
            <person name="Lubbers R.J."/>
            <person name="Gomes A.C."/>
            <person name="Makela M.R."/>
            <person name="Stajich J."/>
            <person name="Grigoriev I.V."/>
            <person name="Mortensen U.H."/>
            <person name="De Vries R.P."/>
            <person name="Baker S.E."/>
            <person name="Andersen M.R."/>
        </authorList>
    </citation>
    <scope>NUCLEOTIDE SEQUENCE [LARGE SCALE GENOMIC DNA]</scope>
    <source>
        <strain evidence="1 2">CBS 588.65</strain>
    </source>
</reference>
<keyword evidence="2" id="KW-1185">Reference proteome</keyword>
<accession>A0ABR4I090</accession>
<evidence type="ECO:0000313" key="2">
    <source>
        <dbReference type="Proteomes" id="UP001610334"/>
    </source>
</evidence>
<gene>
    <name evidence="1" type="ORF">BJX63DRAFT_258123</name>
</gene>
<name>A0ABR4I090_9EURO</name>